<dbReference type="AlphaFoldDB" id="A0A9D4D510"/>
<comment type="caution">
    <text evidence="1">The sequence shown here is derived from an EMBL/GenBank/DDBJ whole genome shotgun (WGS) entry which is preliminary data.</text>
</comment>
<evidence type="ECO:0000313" key="2">
    <source>
        <dbReference type="Proteomes" id="UP000828390"/>
    </source>
</evidence>
<dbReference type="Proteomes" id="UP000828390">
    <property type="component" value="Unassembled WGS sequence"/>
</dbReference>
<sequence length="80" mass="9427">MWDNGAQLALVCEQIYQRISAQTKMRRRIMRRLIWVSAVCNTGVEGYRLLFGRHSPSVTKRKKKLFWMETVEIKQNVITG</sequence>
<accession>A0A9D4D510</accession>
<reference evidence="1" key="2">
    <citation type="submission" date="2020-11" db="EMBL/GenBank/DDBJ databases">
        <authorList>
            <person name="McCartney M.A."/>
            <person name="Auch B."/>
            <person name="Kono T."/>
            <person name="Mallez S."/>
            <person name="Becker A."/>
            <person name="Gohl D.M."/>
            <person name="Silverstein K.A.T."/>
            <person name="Koren S."/>
            <person name="Bechman K.B."/>
            <person name="Herman A."/>
            <person name="Abrahante J.E."/>
            <person name="Garbe J."/>
        </authorList>
    </citation>
    <scope>NUCLEOTIDE SEQUENCE</scope>
    <source>
        <strain evidence="1">Duluth1</strain>
        <tissue evidence="1">Whole animal</tissue>
    </source>
</reference>
<proteinExistence type="predicted"/>
<reference evidence="1" key="1">
    <citation type="journal article" date="2019" name="bioRxiv">
        <title>The Genome of the Zebra Mussel, Dreissena polymorpha: A Resource for Invasive Species Research.</title>
        <authorList>
            <person name="McCartney M.A."/>
            <person name="Auch B."/>
            <person name="Kono T."/>
            <person name="Mallez S."/>
            <person name="Zhang Y."/>
            <person name="Obille A."/>
            <person name="Becker A."/>
            <person name="Abrahante J.E."/>
            <person name="Garbe J."/>
            <person name="Badalamenti J.P."/>
            <person name="Herman A."/>
            <person name="Mangelson H."/>
            <person name="Liachko I."/>
            <person name="Sullivan S."/>
            <person name="Sone E.D."/>
            <person name="Koren S."/>
            <person name="Silverstein K.A.T."/>
            <person name="Beckman K.B."/>
            <person name="Gohl D.M."/>
        </authorList>
    </citation>
    <scope>NUCLEOTIDE SEQUENCE</scope>
    <source>
        <strain evidence="1">Duluth1</strain>
        <tissue evidence="1">Whole animal</tissue>
    </source>
</reference>
<keyword evidence="2" id="KW-1185">Reference proteome</keyword>
<organism evidence="1 2">
    <name type="scientific">Dreissena polymorpha</name>
    <name type="common">Zebra mussel</name>
    <name type="synonym">Mytilus polymorpha</name>
    <dbReference type="NCBI Taxonomy" id="45954"/>
    <lineage>
        <taxon>Eukaryota</taxon>
        <taxon>Metazoa</taxon>
        <taxon>Spiralia</taxon>
        <taxon>Lophotrochozoa</taxon>
        <taxon>Mollusca</taxon>
        <taxon>Bivalvia</taxon>
        <taxon>Autobranchia</taxon>
        <taxon>Heteroconchia</taxon>
        <taxon>Euheterodonta</taxon>
        <taxon>Imparidentia</taxon>
        <taxon>Neoheterodontei</taxon>
        <taxon>Myida</taxon>
        <taxon>Dreissenoidea</taxon>
        <taxon>Dreissenidae</taxon>
        <taxon>Dreissena</taxon>
    </lineage>
</organism>
<evidence type="ECO:0000313" key="1">
    <source>
        <dbReference type="EMBL" id="KAH3738094.1"/>
    </source>
</evidence>
<protein>
    <submittedName>
        <fullName evidence="1">Uncharacterized protein</fullName>
    </submittedName>
</protein>
<gene>
    <name evidence="1" type="ORF">DPMN_044711</name>
</gene>
<name>A0A9D4D510_DREPO</name>
<dbReference type="EMBL" id="JAIWYP010000011">
    <property type="protein sequence ID" value="KAH3738094.1"/>
    <property type="molecule type" value="Genomic_DNA"/>
</dbReference>